<dbReference type="AlphaFoldDB" id="A0A482TT13"/>
<dbReference type="EMBL" id="QNVY02000005">
    <property type="protein sequence ID" value="RYJ51002.1"/>
    <property type="molecule type" value="Genomic_DNA"/>
</dbReference>
<keyword evidence="2" id="KW-1185">Reference proteome</keyword>
<accession>A0A482TT13</accession>
<reference evidence="1 2" key="1">
    <citation type="submission" date="2019-01" db="EMBL/GenBank/DDBJ databases">
        <title>Flavobacterium sp. nov. isolated from arctic soil.</title>
        <authorList>
            <person name="Kim D.-U."/>
        </authorList>
    </citation>
    <scope>NUCLEOTIDE SEQUENCE [LARGE SCALE GENOMIC DNA]</scope>
    <source>
        <strain evidence="1 2">Kopri-42</strain>
    </source>
</reference>
<name>A0A482TT13_9FLAO</name>
<gene>
    <name evidence="1" type="ORF">DR871_013835</name>
</gene>
<proteinExistence type="predicted"/>
<evidence type="ECO:0000313" key="2">
    <source>
        <dbReference type="Proteomes" id="UP000253235"/>
    </source>
</evidence>
<protein>
    <submittedName>
        <fullName evidence="1">Uncharacterized protein</fullName>
    </submittedName>
</protein>
<comment type="caution">
    <text evidence="1">The sequence shown here is derived from an EMBL/GenBank/DDBJ whole genome shotgun (WGS) entry which is preliminary data.</text>
</comment>
<dbReference type="RefSeq" id="WP_113666786.1">
    <property type="nucleotide sequence ID" value="NZ_QNVY02000005.1"/>
</dbReference>
<evidence type="ECO:0000313" key="1">
    <source>
        <dbReference type="EMBL" id="RYJ51002.1"/>
    </source>
</evidence>
<sequence>MNTIKNPELNINKVKVDTSVINLLKENGFDNADTYKEVIKWFKVKHNITSELLIDKYRCFTYIYIQNGVATNADTFYDEREDCLQDMVTNMIELIK</sequence>
<organism evidence="1 2">
    <name type="scientific">Flavobacterium petrolei</name>
    <dbReference type="NCBI Taxonomy" id="2259594"/>
    <lineage>
        <taxon>Bacteria</taxon>
        <taxon>Pseudomonadati</taxon>
        <taxon>Bacteroidota</taxon>
        <taxon>Flavobacteriia</taxon>
        <taxon>Flavobacteriales</taxon>
        <taxon>Flavobacteriaceae</taxon>
        <taxon>Flavobacterium</taxon>
    </lineage>
</organism>
<dbReference type="Proteomes" id="UP000253235">
    <property type="component" value="Unassembled WGS sequence"/>
</dbReference>